<keyword evidence="5" id="KW-0378">Hydrolase</keyword>
<dbReference type="Proteomes" id="UP000188268">
    <property type="component" value="Unassembled WGS sequence"/>
</dbReference>
<dbReference type="Gramene" id="OMO87177">
    <property type="protein sequence ID" value="OMO87177"/>
    <property type="gene ID" value="CCACVL1_09218"/>
</dbReference>
<accession>A0A1R3IX61</accession>
<dbReference type="PANTHER" id="PTHR11647:SF1">
    <property type="entry name" value="COLLAPSIN RESPONSE MEDIATOR PROTEIN"/>
    <property type="match status" value="1"/>
</dbReference>
<dbReference type="GO" id="GO:0046872">
    <property type="term" value="F:metal ion binding"/>
    <property type="evidence" value="ECO:0007669"/>
    <property type="project" value="UniProtKB-KW"/>
</dbReference>
<dbReference type="GO" id="GO:0006208">
    <property type="term" value="P:pyrimidine nucleobase catabolic process"/>
    <property type="evidence" value="ECO:0007669"/>
    <property type="project" value="TreeGrafter"/>
</dbReference>
<reference evidence="12 13" key="1">
    <citation type="submission" date="2013-09" db="EMBL/GenBank/DDBJ databases">
        <title>Corchorus capsularis genome sequencing.</title>
        <authorList>
            <person name="Alam M."/>
            <person name="Haque M.S."/>
            <person name="Islam M.S."/>
            <person name="Emdad E.M."/>
            <person name="Islam M.M."/>
            <person name="Ahmed B."/>
            <person name="Halim A."/>
            <person name="Hossen Q.M.M."/>
            <person name="Hossain M.Z."/>
            <person name="Ahmed R."/>
            <person name="Khan M.M."/>
            <person name="Islam R."/>
            <person name="Rashid M.M."/>
            <person name="Khan S.A."/>
            <person name="Rahman M.S."/>
            <person name="Alam M."/>
        </authorList>
    </citation>
    <scope>NUCLEOTIDE SEQUENCE [LARGE SCALE GENOMIC DNA]</scope>
    <source>
        <strain evidence="13">cv. CVL-1</strain>
        <tissue evidence="12">Whole seedling</tissue>
    </source>
</reference>
<dbReference type="InterPro" id="IPR050378">
    <property type="entry name" value="Metallo-dep_Hydrolases_sf"/>
</dbReference>
<evidence type="ECO:0000256" key="4">
    <source>
        <dbReference type="ARBA" id="ARBA00022723"/>
    </source>
</evidence>
<dbReference type="InterPro" id="IPR011778">
    <property type="entry name" value="Hydantoinase/dihydroPyrase"/>
</dbReference>
<feature type="signal peptide" evidence="10">
    <location>
        <begin position="1"/>
        <end position="23"/>
    </location>
</feature>
<comment type="caution">
    <text evidence="12">The sequence shown here is derived from an EMBL/GenBank/DDBJ whole genome shotgun (WGS) entry which is preliminary data.</text>
</comment>
<evidence type="ECO:0000313" key="12">
    <source>
        <dbReference type="EMBL" id="OMO87177.1"/>
    </source>
</evidence>
<evidence type="ECO:0000313" key="13">
    <source>
        <dbReference type="Proteomes" id="UP000188268"/>
    </source>
</evidence>
<evidence type="ECO:0000256" key="5">
    <source>
        <dbReference type="ARBA" id="ARBA00022801"/>
    </source>
</evidence>
<evidence type="ECO:0000256" key="1">
    <source>
        <dbReference type="ARBA" id="ARBA00001947"/>
    </source>
</evidence>
<dbReference type="AlphaFoldDB" id="A0A1R3IX61"/>
<dbReference type="InterPro" id="IPR006680">
    <property type="entry name" value="Amidohydro-rel"/>
</dbReference>
<feature type="modified residue" description="N6-carboxylysine" evidence="9">
    <location>
        <position position="193"/>
    </location>
</feature>
<organism evidence="12 13">
    <name type="scientific">Corchorus capsularis</name>
    <name type="common">Jute</name>
    <dbReference type="NCBI Taxonomy" id="210143"/>
    <lineage>
        <taxon>Eukaryota</taxon>
        <taxon>Viridiplantae</taxon>
        <taxon>Streptophyta</taxon>
        <taxon>Embryophyta</taxon>
        <taxon>Tracheophyta</taxon>
        <taxon>Spermatophyta</taxon>
        <taxon>Magnoliopsida</taxon>
        <taxon>eudicotyledons</taxon>
        <taxon>Gunneridae</taxon>
        <taxon>Pentapetalae</taxon>
        <taxon>rosids</taxon>
        <taxon>malvids</taxon>
        <taxon>Malvales</taxon>
        <taxon>Malvaceae</taxon>
        <taxon>Grewioideae</taxon>
        <taxon>Apeibeae</taxon>
        <taxon>Corchorus</taxon>
    </lineage>
</organism>
<name>A0A1R3IX61_COCAP</name>
<dbReference type="STRING" id="210143.A0A1R3IX61"/>
<sequence length="530" mass="57818">MAHSLLYLLFLSFLLLFSSLSHSQSDQFCDAGVGYSESTCGISSSKLLIKGGTVVNAHHQQIADVYVEDGIIVAVQPNIKVPDDVTLLDATGKYVMPGGIDPHTHLAMEFMGTETIDDYFSGQAAALAGGTTMHIDFVIPVNGSLVAGFEAYEKKAKKSCMDYGFHMAITKWDESVSREMEIMVKEKGINSFKFFMAYKGSLMINDELLLQGFERCKSLGALAMVHAENGDAVFEGQKRMIELGITGPEGHALSRPAVLEGEATARAIRLAKFVNTPLYVVHVMSIDAMEEIAKARKSGQKVIGEPVVSGLVLNDSGLWDPEFITAAKYVMSPPIREAGHDKALQAALSTGVLQLVGTDHCVFNSTQKAFGIDDFRKIPNGVNGIEERMHLVWDTMVESGQISVTDYVRITSTECARIFNIYPRKGAILAGSDADIIIFNPNSSFEISASSHHSRTDTNIYEGRKGKGKVEVTIVGGRVVWKDDELKVVPGCGKYIEMPPLSYLFNGIDKADAKYRSSLKAPVKRFKSTS</sequence>
<comment type="catalytic activity">
    <reaction evidence="7">
        <text>5,6-dihydrouracil + H2O = 3-(carbamoylamino)propanoate + H(+)</text>
        <dbReference type="Rhea" id="RHEA:16121"/>
        <dbReference type="ChEBI" id="CHEBI:11892"/>
        <dbReference type="ChEBI" id="CHEBI:15377"/>
        <dbReference type="ChEBI" id="CHEBI:15378"/>
        <dbReference type="ChEBI" id="CHEBI:15901"/>
        <dbReference type="EC" id="3.5.2.2"/>
    </reaction>
</comment>
<dbReference type="NCBIfam" id="TIGR02033">
    <property type="entry name" value="D-hydantoinase"/>
    <property type="match status" value="1"/>
</dbReference>
<keyword evidence="4" id="KW-0479">Metal-binding</keyword>
<dbReference type="OMA" id="SAETHHM"/>
<protein>
    <recommendedName>
        <fullName evidence="8">dihydropyrimidinase</fullName>
        <ecNumber evidence="8">3.5.2.2</ecNumber>
    </recommendedName>
</protein>
<dbReference type="SUPFAM" id="SSF51556">
    <property type="entry name" value="Metallo-dependent hydrolases"/>
    <property type="match status" value="1"/>
</dbReference>
<dbReference type="GO" id="GO:0005829">
    <property type="term" value="C:cytosol"/>
    <property type="evidence" value="ECO:0007669"/>
    <property type="project" value="TreeGrafter"/>
</dbReference>
<dbReference type="Gene3D" id="2.30.40.10">
    <property type="entry name" value="Urease, subunit C, domain 1"/>
    <property type="match status" value="1"/>
</dbReference>
<evidence type="ECO:0000256" key="9">
    <source>
        <dbReference type="PIRSR" id="PIRSR611778-50"/>
    </source>
</evidence>
<dbReference type="InterPro" id="IPR011059">
    <property type="entry name" value="Metal-dep_hydrolase_composite"/>
</dbReference>
<dbReference type="OrthoDB" id="1924787at2759"/>
<dbReference type="InterPro" id="IPR032466">
    <property type="entry name" value="Metal_Hydrolase"/>
</dbReference>
<dbReference type="PANTHER" id="PTHR11647">
    <property type="entry name" value="HYDRANTOINASE/DIHYDROPYRIMIDINASE FAMILY MEMBER"/>
    <property type="match status" value="1"/>
</dbReference>
<dbReference type="CDD" id="cd01314">
    <property type="entry name" value="D-HYD"/>
    <property type="match status" value="1"/>
</dbReference>
<keyword evidence="10" id="KW-0732">Signal</keyword>
<evidence type="ECO:0000259" key="11">
    <source>
        <dbReference type="Pfam" id="PF01979"/>
    </source>
</evidence>
<dbReference type="EC" id="3.5.2.2" evidence="8"/>
<comment type="subunit">
    <text evidence="3">Homotetramer.</text>
</comment>
<evidence type="ECO:0000256" key="8">
    <source>
        <dbReference type="ARBA" id="ARBA00039113"/>
    </source>
</evidence>
<dbReference type="EMBL" id="AWWV01009278">
    <property type="protein sequence ID" value="OMO87177.1"/>
    <property type="molecule type" value="Genomic_DNA"/>
</dbReference>
<dbReference type="Gene3D" id="3.20.20.140">
    <property type="entry name" value="Metal-dependent hydrolases"/>
    <property type="match status" value="1"/>
</dbReference>
<keyword evidence="13" id="KW-1185">Reference proteome</keyword>
<proteinExistence type="inferred from homology"/>
<evidence type="ECO:0000256" key="10">
    <source>
        <dbReference type="SAM" id="SignalP"/>
    </source>
</evidence>
<evidence type="ECO:0000256" key="3">
    <source>
        <dbReference type="ARBA" id="ARBA00011881"/>
    </source>
</evidence>
<dbReference type="GO" id="GO:0004157">
    <property type="term" value="F:dihydropyrimidinase activity"/>
    <property type="evidence" value="ECO:0007669"/>
    <property type="project" value="UniProtKB-EC"/>
</dbReference>
<evidence type="ECO:0000256" key="2">
    <source>
        <dbReference type="ARBA" id="ARBA00008829"/>
    </source>
</evidence>
<comment type="cofactor">
    <cofactor evidence="1">
        <name>Zn(2+)</name>
        <dbReference type="ChEBI" id="CHEBI:29105"/>
    </cofactor>
</comment>
<feature type="chain" id="PRO_5010301798" description="dihydropyrimidinase" evidence="10">
    <location>
        <begin position="24"/>
        <end position="530"/>
    </location>
</feature>
<evidence type="ECO:0000256" key="6">
    <source>
        <dbReference type="ARBA" id="ARBA00022833"/>
    </source>
</evidence>
<keyword evidence="6" id="KW-0862">Zinc</keyword>
<dbReference type="FunFam" id="3.20.20.140:FF:000001">
    <property type="entry name" value="Dihydropyrimidinase like 3"/>
    <property type="match status" value="1"/>
</dbReference>
<feature type="domain" description="Amidohydrolase-related" evidence="11">
    <location>
        <begin position="94"/>
        <end position="480"/>
    </location>
</feature>
<comment type="similarity">
    <text evidence="2">Belongs to the metallo-dependent hydrolases superfamily. Hydantoinase/dihydropyrimidinase family.</text>
</comment>
<gene>
    <name evidence="12" type="ORF">CCACVL1_09218</name>
</gene>
<dbReference type="Pfam" id="PF01979">
    <property type="entry name" value="Amidohydro_1"/>
    <property type="match status" value="1"/>
</dbReference>
<comment type="PTM">
    <text evidence="9">Carbamylation allows a single lysine to coordinate two divalent metal cations.</text>
</comment>
<evidence type="ECO:0000256" key="7">
    <source>
        <dbReference type="ARBA" id="ARBA00036696"/>
    </source>
</evidence>
<dbReference type="SUPFAM" id="SSF51338">
    <property type="entry name" value="Composite domain of metallo-dependent hydrolases"/>
    <property type="match status" value="1"/>
</dbReference>